<comment type="function">
    <text evidence="1">Reversibly catalyzes the transfer of the carbamoyl group from carbamoyl phosphate (CP) to the N(epsilon) atom of ornithine (ORN) to produce L-citrulline.</text>
</comment>
<proteinExistence type="inferred from homology"/>
<evidence type="ECO:0000313" key="8">
    <source>
        <dbReference type="EMBL" id="NCU63205.1"/>
    </source>
</evidence>
<dbReference type="GO" id="GO:0042450">
    <property type="term" value="P:L-arginine biosynthetic process via ornithine"/>
    <property type="evidence" value="ECO:0007669"/>
    <property type="project" value="TreeGrafter"/>
</dbReference>
<evidence type="ECO:0000256" key="2">
    <source>
        <dbReference type="ARBA" id="ARBA00007805"/>
    </source>
</evidence>
<dbReference type="AlphaFoldDB" id="A0A845SF94"/>
<feature type="domain" description="Aspartate/ornithine carbamoyltransferase Asp/Orn-binding" evidence="7">
    <location>
        <begin position="1"/>
        <end position="133"/>
    </location>
</feature>
<dbReference type="FunFam" id="3.40.50.1370:FF:000008">
    <property type="entry name" value="Ornithine carbamoyltransferase"/>
    <property type="match status" value="1"/>
</dbReference>
<sequence length="138" mass="15624">MEAAAQFDFELKIACPKDYMPSKKVIAWAKKKKADIEILHDAKDAAANADCIMTDKWISMGDKGNLSKKRKAFKSFQVNKKLMKVAKKDAIFMHDLPAQRGEEVSAEVIDGKQSVVWQQAENRLHCQKGIIEWCLKGK</sequence>
<protein>
    <recommendedName>
        <fullName evidence="3">ornithine carbamoyltransferase</fullName>
        <ecNumber evidence="3">2.1.3.3</ecNumber>
    </recommendedName>
</protein>
<dbReference type="SUPFAM" id="SSF53671">
    <property type="entry name" value="Aspartate/ornithine carbamoyltransferase"/>
    <property type="match status" value="1"/>
</dbReference>
<name>A0A845SF94_9PROT</name>
<dbReference type="GO" id="GO:0004585">
    <property type="term" value="F:ornithine carbamoyltransferase activity"/>
    <property type="evidence" value="ECO:0007669"/>
    <property type="project" value="UniProtKB-EC"/>
</dbReference>
<dbReference type="EMBL" id="RGGN01000159">
    <property type="protein sequence ID" value="NCU63205.1"/>
    <property type="molecule type" value="Genomic_DNA"/>
</dbReference>
<dbReference type="GO" id="GO:0019240">
    <property type="term" value="P:citrulline biosynthetic process"/>
    <property type="evidence" value="ECO:0007669"/>
    <property type="project" value="TreeGrafter"/>
</dbReference>
<dbReference type="InterPro" id="IPR002292">
    <property type="entry name" value="Orn/put_carbamltrans"/>
</dbReference>
<comment type="catalytic activity">
    <reaction evidence="5">
        <text>carbamoyl phosphate + L-ornithine = L-citrulline + phosphate + H(+)</text>
        <dbReference type="Rhea" id="RHEA:19513"/>
        <dbReference type="ChEBI" id="CHEBI:15378"/>
        <dbReference type="ChEBI" id="CHEBI:43474"/>
        <dbReference type="ChEBI" id="CHEBI:46911"/>
        <dbReference type="ChEBI" id="CHEBI:57743"/>
        <dbReference type="ChEBI" id="CHEBI:58228"/>
        <dbReference type="EC" id="2.1.3.3"/>
    </reaction>
</comment>
<evidence type="ECO:0000313" key="9">
    <source>
        <dbReference type="Proteomes" id="UP000572953"/>
    </source>
</evidence>
<dbReference type="PRINTS" id="PR00100">
    <property type="entry name" value="AOTCASE"/>
</dbReference>
<dbReference type="InterPro" id="IPR006131">
    <property type="entry name" value="Asp_carbamoyltransf_Asp/Orn-bd"/>
</dbReference>
<accession>A0A845SF94</accession>
<dbReference type="Pfam" id="PF00185">
    <property type="entry name" value="OTCace"/>
    <property type="match status" value="1"/>
</dbReference>
<dbReference type="GO" id="GO:0016597">
    <property type="term" value="F:amino acid binding"/>
    <property type="evidence" value="ECO:0007669"/>
    <property type="project" value="InterPro"/>
</dbReference>
<keyword evidence="4 6" id="KW-0808">Transferase</keyword>
<dbReference type="PANTHER" id="PTHR45753:SF3">
    <property type="entry name" value="ORNITHINE TRANSCARBAMYLASE, MITOCHONDRIAL"/>
    <property type="match status" value="1"/>
</dbReference>
<dbReference type="EC" id="2.1.3.3" evidence="3"/>
<evidence type="ECO:0000256" key="3">
    <source>
        <dbReference type="ARBA" id="ARBA00013007"/>
    </source>
</evidence>
<evidence type="ECO:0000256" key="5">
    <source>
        <dbReference type="ARBA" id="ARBA00048772"/>
    </source>
</evidence>
<evidence type="ECO:0000256" key="4">
    <source>
        <dbReference type="ARBA" id="ARBA00022679"/>
    </source>
</evidence>
<evidence type="ECO:0000256" key="6">
    <source>
        <dbReference type="RuleBase" id="RU003634"/>
    </source>
</evidence>
<evidence type="ECO:0000256" key="1">
    <source>
        <dbReference type="ARBA" id="ARBA00003822"/>
    </source>
</evidence>
<comment type="caution">
    <text evidence="8">The sequence shown here is derived from an EMBL/GenBank/DDBJ whole genome shotgun (WGS) entry which is preliminary data.</text>
</comment>
<feature type="non-terminal residue" evidence="8">
    <location>
        <position position="1"/>
    </location>
</feature>
<reference evidence="8 9" key="1">
    <citation type="submission" date="2018-10" db="EMBL/GenBank/DDBJ databases">
        <title>Iterative Subtractive Binning of Freshwater Chronoseries Metagenomes Recovers Nearly Complete Genomes from over Four Hundred Novel Species.</title>
        <authorList>
            <person name="Rodriguez-R L.M."/>
            <person name="Tsementzi D."/>
            <person name="Luo C."/>
            <person name="Konstantinidis K.T."/>
        </authorList>
    </citation>
    <scope>NUCLEOTIDE SEQUENCE [LARGE SCALE GENOMIC DNA]</scope>
    <source>
        <strain evidence="8">WB7_2B_003</strain>
    </source>
</reference>
<evidence type="ECO:0000259" key="7">
    <source>
        <dbReference type="Pfam" id="PF00185"/>
    </source>
</evidence>
<dbReference type="InterPro" id="IPR036901">
    <property type="entry name" value="Asp/Orn_carbamoylTrfase_sf"/>
</dbReference>
<gene>
    <name evidence="8" type="ORF">EBV78_03905</name>
</gene>
<dbReference type="Proteomes" id="UP000572953">
    <property type="component" value="Unassembled WGS sequence"/>
</dbReference>
<dbReference type="PRINTS" id="PR00102">
    <property type="entry name" value="OTCASE"/>
</dbReference>
<dbReference type="PANTHER" id="PTHR45753">
    <property type="entry name" value="ORNITHINE CARBAMOYLTRANSFERASE, MITOCHONDRIAL"/>
    <property type="match status" value="1"/>
</dbReference>
<organism evidence="8 9">
    <name type="scientific">Candidatus Fonsibacter lacus</name>
    <dbReference type="NCBI Taxonomy" id="2576439"/>
    <lineage>
        <taxon>Bacteria</taxon>
        <taxon>Pseudomonadati</taxon>
        <taxon>Pseudomonadota</taxon>
        <taxon>Alphaproteobacteria</taxon>
        <taxon>Candidatus Pelagibacterales</taxon>
        <taxon>Candidatus Pelagibacterales incertae sedis</taxon>
        <taxon>Candidatus Fonsibacter</taxon>
    </lineage>
</organism>
<comment type="similarity">
    <text evidence="2">Belongs to the aspartate/ornithine carbamoyltransferase superfamily. OTCase family.</text>
</comment>
<dbReference type="Gene3D" id="3.40.50.1370">
    <property type="entry name" value="Aspartate/ornithine carbamoyltransferase"/>
    <property type="match status" value="1"/>
</dbReference>
<dbReference type="InterPro" id="IPR006130">
    <property type="entry name" value="Asp/Orn_carbamoylTrfase"/>
</dbReference>